<reference evidence="2 3" key="1">
    <citation type="submission" date="2020-05" db="EMBL/GenBank/DDBJ databases">
        <title>Identification and distribution of gene clusters putatively required for synthesis of sphingolipid metabolism inhibitors in phylogenetically diverse species of the filamentous fungus Fusarium.</title>
        <authorList>
            <person name="Kim H.-S."/>
            <person name="Busman M."/>
            <person name="Brown D.W."/>
            <person name="Divon H."/>
            <person name="Uhlig S."/>
            <person name="Proctor R.H."/>
        </authorList>
    </citation>
    <scope>NUCLEOTIDE SEQUENCE [LARGE SCALE GENOMIC DNA]</scope>
    <source>
        <strain evidence="2 3">NRRL 13617</strain>
    </source>
</reference>
<feature type="compositionally biased region" description="Gly residues" evidence="1">
    <location>
        <begin position="141"/>
        <end position="153"/>
    </location>
</feature>
<feature type="compositionally biased region" description="Low complexity" evidence="1">
    <location>
        <begin position="116"/>
        <end position="140"/>
    </location>
</feature>
<sequence length="224" mass="22149">MARDCPDRQRGASWRQNDAGARPAAAGRIGGGDDVDREYEQLMQELGGGSSGAPARIEAGPGAQNNGDAKPWQRGPTGGPAPWRSRNQDSNEGGSAAPWARDRGGRNDDHQGGNAGDSYYGQAYAGASGAAAPWAQQAPGTQGGYAGYPGYGAYGAAPGMGAPPGLGAPGSAPPPPPGAPPGLGDINAFIQQYAGAAPPPPPPSGDAPPPPPSDQPPPPPPPGA</sequence>
<evidence type="ECO:0000313" key="2">
    <source>
        <dbReference type="EMBL" id="KAF5528727.1"/>
    </source>
</evidence>
<accession>A0A8H5MI60</accession>
<protein>
    <submittedName>
        <fullName evidence="2">Uncharacterized protein</fullName>
    </submittedName>
</protein>
<proteinExistence type="predicted"/>
<feature type="compositionally biased region" description="Pro residues" evidence="1">
    <location>
        <begin position="171"/>
        <end position="180"/>
    </location>
</feature>
<feature type="region of interest" description="Disordered" evidence="1">
    <location>
        <begin position="1"/>
        <end position="224"/>
    </location>
</feature>
<feature type="compositionally biased region" description="Pro residues" evidence="1">
    <location>
        <begin position="197"/>
        <end position="224"/>
    </location>
</feature>
<feature type="compositionally biased region" description="Basic and acidic residues" evidence="1">
    <location>
        <begin position="1"/>
        <end position="10"/>
    </location>
</feature>
<keyword evidence="3" id="KW-1185">Reference proteome</keyword>
<organism evidence="2 3">
    <name type="scientific">Fusarium phyllophilum</name>
    <dbReference type="NCBI Taxonomy" id="47803"/>
    <lineage>
        <taxon>Eukaryota</taxon>
        <taxon>Fungi</taxon>
        <taxon>Dikarya</taxon>
        <taxon>Ascomycota</taxon>
        <taxon>Pezizomycotina</taxon>
        <taxon>Sordariomycetes</taxon>
        <taxon>Hypocreomycetidae</taxon>
        <taxon>Hypocreales</taxon>
        <taxon>Nectriaceae</taxon>
        <taxon>Fusarium</taxon>
        <taxon>Fusarium fujikuroi species complex</taxon>
    </lineage>
</organism>
<dbReference type="AlphaFoldDB" id="A0A8H5MI60"/>
<evidence type="ECO:0000313" key="3">
    <source>
        <dbReference type="Proteomes" id="UP000582016"/>
    </source>
</evidence>
<name>A0A8H5MI60_9HYPO</name>
<dbReference type="Proteomes" id="UP000582016">
    <property type="component" value="Unassembled WGS sequence"/>
</dbReference>
<feature type="compositionally biased region" description="Basic and acidic residues" evidence="1">
    <location>
        <begin position="100"/>
        <end position="111"/>
    </location>
</feature>
<gene>
    <name evidence="2" type="ORF">FPHYL_14374</name>
</gene>
<dbReference type="EMBL" id="JAAOAQ010001616">
    <property type="protein sequence ID" value="KAF5528727.1"/>
    <property type="molecule type" value="Genomic_DNA"/>
</dbReference>
<feature type="compositionally biased region" description="Low complexity" evidence="1">
    <location>
        <begin position="18"/>
        <end position="27"/>
    </location>
</feature>
<comment type="caution">
    <text evidence="2">The sequence shown here is derived from an EMBL/GenBank/DDBJ whole genome shotgun (WGS) entry which is preliminary data.</text>
</comment>
<evidence type="ECO:0000256" key="1">
    <source>
        <dbReference type="SAM" id="MobiDB-lite"/>
    </source>
</evidence>
<dbReference type="OrthoDB" id="6777263at2759"/>